<evidence type="ECO:0000313" key="2">
    <source>
        <dbReference type="EMBL" id="XAY06133.1"/>
    </source>
</evidence>
<feature type="transmembrane region" description="Helical" evidence="1">
    <location>
        <begin position="205"/>
        <end position="222"/>
    </location>
</feature>
<keyword evidence="1" id="KW-1133">Transmembrane helix</keyword>
<organism evidence="2">
    <name type="scientific">Paraconexibacter sp. AEG42_29</name>
    <dbReference type="NCBI Taxonomy" id="2997339"/>
    <lineage>
        <taxon>Bacteria</taxon>
        <taxon>Bacillati</taxon>
        <taxon>Actinomycetota</taxon>
        <taxon>Thermoleophilia</taxon>
        <taxon>Solirubrobacterales</taxon>
        <taxon>Paraconexibacteraceae</taxon>
        <taxon>Paraconexibacter</taxon>
    </lineage>
</organism>
<feature type="transmembrane region" description="Helical" evidence="1">
    <location>
        <begin position="257"/>
        <end position="276"/>
    </location>
</feature>
<accession>A0AAU7AWW7</accession>
<feature type="transmembrane region" description="Helical" evidence="1">
    <location>
        <begin position="151"/>
        <end position="174"/>
    </location>
</feature>
<sequence>MTGIVQTSPPPPSVEGLAHVGTVSFLAGRVTPVGAFWVSLAGGVALARIGARTGARGGYGASLAVMTETVAVMGPARISGPVTQALSAPLLGAMYAGGRGRNALIAACLAVRLAHYALLTTFFLAVVVGGIDAYVDSYDRIVELTGGLLPTGTAAALGLSALSQVASAVVFSVIQVAVYRRALTQEDGTPRAVAARGELPAQRSGRWVVVLAWSVVAAWILMLATTAWPVLAAVAAAVAVGTVAAGRSGRRAMQLGAALGSALALGAIVPGLLGAVDLDDATRRAVRAFLLVASASLVQAVVGADGVRRLAAGGLRALRRVPAVREAAALAPILRADRRVVPASLQLVASAREASPSPRALSAAVVAWVDDESRRGPGSETRDVGA</sequence>
<dbReference type="KEGG" id="parq:DSM112329_02996"/>
<proteinExistence type="predicted"/>
<gene>
    <name evidence="2" type="ORF">DSM112329_02996</name>
</gene>
<feature type="transmembrane region" description="Helical" evidence="1">
    <location>
        <begin position="104"/>
        <end position="131"/>
    </location>
</feature>
<feature type="transmembrane region" description="Helical" evidence="1">
    <location>
        <begin position="288"/>
        <end position="307"/>
    </location>
</feature>
<dbReference type="EMBL" id="CP114014">
    <property type="protein sequence ID" value="XAY06133.1"/>
    <property type="molecule type" value="Genomic_DNA"/>
</dbReference>
<evidence type="ECO:0000256" key="1">
    <source>
        <dbReference type="SAM" id="Phobius"/>
    </source>
</evidence>
<keyword evidence="1" id="KW-0812">Transmembrane</keyword>
<keyword evidence="1" id="KW-0472">Membrane</keyword>
<name>A0AAU7AWW7_9ACTN</name>
<protein>
    <submittedName>
        <fullName evidence="2">Uncharacterized protein</fullName>
    </submittedName>
</protein>
<dbReference type="AlphaFoldDB" id="A0AAU7AWW7"/>
<reference evidence="2" key="1">
    <citation type="submission" date="2022-12" db="EMBL/GenBank/DDBJ databases">
        <title>Paraconexibacter alkalitolerans sp. nov. and Baekduia alba sp. nov., isolated from soil and emended description of the genera Paraconexibacter (Chun et al., 2020) and Baekduia (An et al., 2020).</title>
        <authorList>
            <person name="Vieira S."/>
            <person name="Huber K.J."/>
            <person name="Geppert A."/>
            <person name="Wolf J."/>
            <person name="Neumann-Schaal M."/>
            <person name="Muesken M."/>
            <person name="Overmann J."/>
        </authorList>
    </citation>
    <scope>NUCLEOTIDE SEQUENCE</scope>
    <source>
        <strain evidence="2">AEG42_29</strain>
    </source>
</reference>
<feature type="transmembrane region" description="Helical" evidence="1">
    <location>
        <begin position="228"/>
        <end position="245"/>
    </location>
</feature>